<evidence type="ECO:0000256" key="10">
    <source>
        <dbReference type="ARBA" id="ARBA00022741"/>
    </source>
</evidence>
<keyword evidence="11" id="KW-0418">Kinase</keyword>
<keyword evidence="14 17" id="KW-0472">Membrane</keyword>
<feature type="domain" description="Polysaccharide chain length determinant N-terminal" evidence="18">
    <location>
        <begin position="44"/>
        <end position="118"/>
    </location>
</feature>
<evidence type="ECO:0000313" key="20">
    <source>
        <dbReference type="EMBL" id="MDS1116002.1"/>
    </source>
</evidence>
<dbReference type="PANTHER" id="PTHR32309">
    <property type="entry name" value="TYROSINE-PROTEIN KINASE"/>
    <property type="match status" value="1"/>
</dbReference>
<dbReference type="InterPro" id="IPR027417">
    <property type="entry name" value="P-loop_NTPase"/>
</dbReference>
<comment type="catalytic activity">
    <reaction evidence="16">
        <text>L-tyrosyl-[protein] + ATP = O-phospho-L-tyrosyl-[protein] + ADP + H(+)</text>
        <dbReference type="Rhea" id="RHEA:10596"/>
        <dbReference type="Rhea" id="RHEA-COMP:10136"/>
        <dbReference type="Rhea" id="RHEA-COMP:20101"/>
        <dbReference type="ChEBI" id="CHEBI:15378"/>
        <dbReference type="ChEBI" id="CHEBI:30616"/>
        <dbReference type="ChEBI" id="CHEBI:46858"/>
        <dbReference type="ChEBI" id="CHEBI:61978"/>
        <dbReference type="ChEBI" id="CHEBI:456216"/>
        <dbReference type="EC" id="2.7.10.2"/>
    </reaction>
</comment>
<comment type="similarity">
    <text evidence="3">Belongs to the CpsD/CapB family.</text>
</comment>
<dbReference type="Gene3D" id="3.40.50.300">
    <property type="entry name" value="P-loop containing nucleotide triphosphate hydrolases"/>
    <property type="match status" value="1"/>
</dbReference>
<dbReference type="Pfam" id="PF02706">
    <property type="entry name" value="Wzz"/>
    <property type="match status" value="1"/>
</dbReference>
<comment type="similarity">
    <text evidence="4">Belongs to the etk/wzc family.</text>
</comment>
<evidence type="ECO:0000259" key="18">
    <source>
        <dbReference type="Pfam" id="PF02706"/>
    </source>
</evidence>
<keyword evidence="6" id="KW-1003">Cell membrane</keyword>
<evidence type="ECO:0000259" key="19">
    <source>
        <dbReference type="Pfam" id="PF13614"/>
    </source>
</evidence>
<evidence type="ECO:0000256" key="13">
    <source>
        <dbReference type="ARBA" id="ARBA00022989"/>
    </source>
</evidence>
<accession>A0ABU2GX06</accession>
<evidence type="ECO:0000256" key="17">
    <source>
        <dbReference type="SAM" id="Phobius"/>
    </source>
</evidence>
<name>A0ABU2GX06_9ACTN</name>
<keyword evidence="13 17" id="KW-1133">Transmembrane helix</keyword>
<dbReference type="SUPFAM" id="SSF52540">
    <property type="entry name" value="P-loop containing nucleoside triphosphate hydrolases"/>
    <property type="match status" value="1"/>
</dbReference>
<comment type="subcellular location">
    <subcellularLocation>
        <location evidence="1">Cell inner membrane</location>
        <topology evidence="1">Multi-pass membrane protein</topology>
    </subcellularLocation>
</comment>
<proteinExistence type="inferred from homology"/>
<dbReference type="CDD" id="cd05387">
    <property type="entry name" value="BY-kinase"/>
    <property type="match status" value="1"/>
</dbReference>
<evidence type="ECO:0000256" key="1">
    <source>
        <dbReference type="ARBA" id="ARBA00004429"/>
    </source>
</evidence>
<keyword evidence="8 20" id="KW-0808">Transferase</keyword>
<dbReference type="RefSeq" id="WP_310951862.1">
    <property type="nucleotide sequence ID" value="NZ_JAVLUS010000019.1"/>
</dbReference>
<dbReference type="InterPro" id="IPR003856">
    <property type="entry name" value="LPS_length_determ_N"/>
</dbReference>
<comment type="caution">
    <text evidence="20">The sequence shown here is derived from an EMBL/GenBank/DDBJ whole genome shotgun (WGS) entry which is preliminary data.</text>
</comment>
<keyword evidence="21" id="KW-1185">Reference proteome</keyword>
<evidence type="ECO:0000256" key="2">
    <source>
        <dbReference type="ARBA" id="ARBA00006683"/>
    </source>
</evidence>
<sequence>MAGIMTIRRLDPSTFPSSKLGDDMSINSGFDEDRRRFYRSLSVARERWWVVAICSAICGVLALGYSLAQTPLYKSSATLYVTSGTIANSQNAYQGNLASQQRVDSYVRLVKSDAVLTDAMLSSGLDLSVDKARESVSASAAPDTVLLNVTAVRDDPVDAAALANSVAAAMTRYVFDLERPDKSESPLAKVTVVTPATASASAFSPNTLRNTLLGLIVGLIAGVLALLARARLDNRVRDADDVEMLVGNAPLSTVAVDDNLKSQIVVNFEAGGSALAESYRHLRTNISFASVDLPAKRILITSPGEGEGKTTTAINLAASLAETGASVVLVDADLRKPTVASRLGLSSSVGLTECLRDGLSPSDLAQPSAVDNLAVLPSGQIPPNPAELLGSRRASGAFDELARDYDFVVIDSPPVLPVTDACVLTQWSDGTIVVVRAGRTGRHELSSALVQLSKANAVILGSVLNGIARGAGSYHYGYYGSAATNGSARGSVAAASVSVGSSTRSGGK</sequence>
<reference evidence="20 21" key="1">
    <citation type="submission" date="2023-08" db="EMBL/GenBank/DDBJ databases">
        <title>Bioegradation of LLDPE and BLDPE plastic by marine bacteria from coast plastic debris.</title>
        <authorList>
            <person name="Rong Z."/>
        </authorList>
    </citation>
    <scope>NUCLEOTIDE SEQUENCE [LARGE SCALE GENOMIC DNA]</scope>
    <source>
        <strain evidence="20 21">Z-2</strain>
    </source>
</reference>
<keyword evidence="15" id="KW-0829">Tyrosine-protein kinase</keyword>
<dbReference type="InterPro" id="IPR025669">
    <property type="entry name" value="AAA_dom"/>
</dbReference>
<evidence type="ECO:0000256" key="8">
    <source>
        <dbReference type="ARBA" id="ARBA00022679"/>
    </source>
</evidence>
<evidence type="ECO:0000256" key="6">
    <source>
        <dbReference type="ARBA" id="ARBA00022475"/>
    </source>
</evidence>
<gene>
    <name evidence="20" type="ORF">RD149_19835</name>
</gene>
<dbReference type="EMBL" id="JAVLUS010000019">
    <property type="protein sequence ID" value="MDS1116002.1"/>
    <property type="molecule type" value="Genomic_DNA"/>
</dbReference>
<keyword evidence="9 17" id="KW-0812">Transmembrane</keyword>
<keyword evidence="12" id="KW-0067">ATP-binding</keyword>
<keyword evidence="7" id="KW-0997">Cell inner membrane</keyword>
<dbReference type="Proteomes" id="UP001265083">
    <property type="component" value="Unassembled WGS sequence"/>
</dbReference>
<protein>
    <recommendedName>
        <fullName evidence="5">non-specific protein-tyrosine kinase</fullName>
        <ecNumber evidence="5">2.7.10.2</ecNumber>
    </recommendedName>
</protein>
<evidence type="ECO:0000256" key="12">
    <source>
        <dbReference type="ARBA" id="ARBA00022840"/>
    </source>
</evidence>
<evidence type="ECO:0000313" key="21">
    <source>
        <dbReference type="Proteomes" id="UP001265083"/>
    </source>
</evidence>
<dbReference type="PANTHER" id="PTHR32309:SF13">
    <property type="entry name" value="FERRIC ENTEROBACTIN TRANSPORT PROTEIN FEPE"/>
    <property type="match status" value="1"/>
</dbReference>
<feature type="transmembrane region" description="Helical" evidence="17">
    <location>
        <begin position="48"/>
        <end position="68"/>
    </location>
</feature>
<evidence type="ECO:0000256" key="4">
    <source>
        <dbReference type="ARBA" id="ARBA00008883"/>
    </source>
</evidence>
<dbReference type="GO" id="GO:0004715">
    <property type="term" value="F:non-membrane spanning protein tyrosine kinase activity"/>
    <property type="evidence" value="ECO:0007669"/>
    <property type="project" value="UniProtKB-EC"/>
</dbReference>
<evidence type="ECO:0000256" key="14">
    <source>
        <dbReference type="ARBA" id="ARBA00023136"/>
    </source>
</evidence>
<evidence type="ECO:0000256" key="5">
    <source>
        <dbReference type="ARBA" id="ARBA00011903"/>
    </source>
</evidence>
<feature type="transmembrane region" description="Helical" evidence="17">
    <location>
        <begin position="211"/>
        <end position="228"/>
    </location>
</feature>
<dbReference type="Pfam" id="PF13614">
    <property type="entry name" value="AAA_31"/>
    <property type="match status" value="1"/>
</dbReference>
<evidence type="ECO:0000256" key="7">
    <source>
        <dbReference type="ARBA" id="ARBA00022519"/>
    </source>
</evidence>
<comment type="similarity">
    <text evidence="2">Belongs to the CpsC/CapA family.</text>
</comment>
<evidence type="ECO:0000256" key="3">
    <source>
        <dbReference type="ARBA" id="ARBA00007316"/>
    </source>
</evidence>
<dbReference type="InterPro" id="IPR005702">
    <property type="entry name" value="Wzc-like_C"/>
</dbReference>
<dbReference type="EC" id="2.7.10.2" evidence="5"/>
<dbReference type="NCBIfam" id="TIGR01007">
    <property type="entry name" value="eps_fam"/>
    <property type="match status" value="1"/>
</dbReference>
<evidence type="ECO:0000256" key="9">
    <source>
        <dbReference type="ARBA" id="ARBA00022692"/>
    </source>
</evidence>
<keyword evidence="10" id="KW-0547">Nucleotide-binding</keyword>
<evidence type="ECO:0000256" key="11">
    <source>
        <dbReference type="ARBA" id="ARBA00022777"/>
    </source>
</evidence>
<evidence type="ECO:0000256" key="15">
    <source>
        <dbReference type="ARBA" id="ARBA00023137"/>
    </source>
</evidence>
<dbReference type="InterPro" id="IPR050445">
    <property type="entry name" value="Bact_polysacc_biosynth/exp"/>
</dbReference>
<evidence type="ECO:0000256" key="16">
    <source>
        <dbReference type="ARBA" id="ARBA00051245"/>
    </source>
</evidence>
<feature type="domain" description="AAA" evidence="19">
    <location>
        <begin position="298"/>
        <end position="440"/>
    </location>
</feature>
<organism evidence="20 21">
    <name type="scientific">Gordonia westfalica</name>
    <dbReference type="NCBI Taxonomy" id="158898"/>
    <lineage>
        <taxon>Bacteria</taxon>
        <taxon>Bacillati</taxon>
        <taxon>Actinomycetota</taxon>
        <taxon>Actinomycetes</taxon>
        <taxon>Mycobacteriales</taxon>
        <taxon>Gordoniaceae</taxon>
        <taxon>Gordonia</taxon>
    </lineage>
</organism>